<gene>
    <name evidence="2" type="ORF">GALL_445360</name>
</gene>
<evidence type="ECO:0000313" key="2">
    <source>
        <dbReference type="EMBL" id="OIQ73825.1"/>
    </source>
</evidence>
<keyword evidence="1" id="KW-1133">Transmembrane helix</keyword>
<feature type="transmembrane region" description="Helical" evidence="1">
    <location>
        <begin position="41"/>
        <end position="61"/>
    </location>
</feature>
<reference evidence="2" key="1">
    <citation type="submission" date="2016-10" db="EMBL/GenBank/DDBJ databases">
        <title>Sequence of Gallionella enrichment culture.</title>
        <authorList>
            <person name="Poehlein A."/>
            <person name="Muehling M."/>
            <person name="Daniel R."/>
        </authorList>
    </citation>
    <scope>NUCLEOTIDE SEQUENCE</scope>
</reference>
<evidence type="ECO:0000256" key="1">
    <source>
        <dbReference type="SAM" id="Phobius"/>
    </source>
</evidence>
<sequence length="84" mass="9008">MEVWALGVSTLIAGALSYYSIRLAWLSYAFHDVSTGNDATPLWIPQIAMAVGASLLCVALADDLLLECLGKRDTSPPAEALRNE</sequence>
<evidence type="ECO:0008006" key="3">
    <source>
        <dbReference type="Google" id="ProtNLM"/>
    </source>
</evidence>
<keyword evidence="1" id="KW-0812">Transmembrane</keyword>
<comment type="caution">
    <text evidence="2">The sequence shown here is derived from an EMBL/GenBank/DDBJ whole genome shotgun (WGS) entry which is preliminary data.</text>
</comment>
<accession>A0A1J5PQP5</accession>
<organism evidence="2">
    <name type="scientific">mine drainage metagenome</name>
    <dbReference type="NCBI Taxonomy" id="410659"/>
    <lineage>
        <taxon>unclassified sequences</taxon>
        <taxon>metagenomes</taxon>
        <taxon>ecological metagenomes</taxon>
    </lineage>
</organism>
<dbReference type="AlphaFoldDB" id="A0A1J5PQP5"/>
<proteinExistence type="predicted"/>
<name>A0A1J5PQP5_9ZZZZ</name>
<protein>
    <recommendedName>
        <fullName evidence="3">Tripartite ATP-independent periplasmic transporters, DctQ component</fullName>
    </recommendedName>
</protein>
<keyword evidence="1" id="KW-0472">Membrane</keyword>
<dbReference type="EMBL" id="MLJW01002723">
    <property type="protein sequence ID" value="OIQ73825.1"/>
    <property type="molecule type" value="Genomic_DNA"/>
</dbReference>